<dbReference type="InterPro" id="IPR036291">
    <property type="entry name" value="NAD(P)-bd_dom_sf"/>
</dbReference>
<dbReference type="SUPFAM" id="SSF55048">
    <property type="entry name" value="Probable ACP-binding domain of malonyl-CoA ACP transacylase"/>
    <property type="match status" value="1"/>
</dbReference>
<dbReference type="InterPro" id="IPR001227">
    <property type="entry name" value="Ac_transferase_dom_sf"/>
</dbReference>
<dbReference type="InterPro" id="IPR020841">
    <property type="entry name" value="PKS_Beta-ketoAc_synthase_dom"/>
</dbReference>
<sequence length="1606" mass="175263">MVQQNHDNFNPDARDISADIAIVSMAGQFPGAPDVASFWQNLQAGVESISQFSDQELLQAGVDPALLADPNYVKAKAVLDDVTGFDAPFFDISPREAEILDPQHRLFLECAWTAVEAAGYDPQRYQGLMGVYAGVGVNGYLLHHLAQRQDLLRTVGLYPLFIANDKDFLPSRVAYKLNLTGAAVAVQTACSTSLVAVHLACQSLLNGDTDMALAGGVSISIPQGTGYLYQEGMILAPDGHCRAFDAQAKGTVVGSGVGVVLLKRLEDAIADGDPCHAVIRGSAINNDGALKVGYTAPSVAGQAAVINEALAVANVDADTIGYIEAHGTGTELGDPIEIAALNRVFRRQTEQPEKPTCAIGSLKTNVGHLDTAAGVAGLIKTLLALKHQAIPPSLNFETPNPNIDFGTGPFYVNTKLQDWPRADSLQPRRAGVSSFGIGGTNAHVILEEAPPLEPSGSARPWQLLLLSAKTPSALAQMTTNLADFFQEQSATELNLADVAYTLSCGRQAFNYRRILVCQDIDQAIQALRAVAENAEEMLALPSGPQVVTGSGKPQGKSLTFLFPGQGSQHVNMGRDLYQTEPIFREQIDRCADLLQTLLKLDLRQILYPAPEQEATAAAQLQQTAIAQPALFVIEYALAQLWLAWGLKPTAMVGHSIGEYVAACLAGVFSLEAGLALVAKRGQLMQQLSPGAMVAIPLAVETLQSLLDKDSRFKEIAIAVINEPNRCVVSGPKTAISAFEQYITSQDIEGRRLHTSHAFHSPMMEPILDAFRQQCQQVDFQPPQRPYLSNLTGTWITTAQATDPNYWVQHLRQPVQFSQALTQLCQDADPPHTLLEVGPGRALSSLVQKHPAGQGQAVIATLRHPREDKSDRATLLSALGQLWLQGMEIDWPAVYGHERRHRLALPTYPFEHQRHWIEASDAPMGTSGSLAAQSNQSQGLHRREFKDWFYVPSWSRCPIPPVKRETQTVTDTILVFVDDLNVATPLIKQLGRNDRTIIQVQIGETFQSLGENHYSLNPQQREDYDHLLQALQRLEQQPDKILHLWTLVPQVSEPVQSTDQSLALGFYGLLFLAQAWNKQEFDHSCDLVVITQHLQRVTGKEHLLPNQATLWGAIRTIPQEIAGLTCRCVDILLPDSASQPDLALEPSSNLIHQLVTEMEAPAGEPENQAIAYRGPYRWVQQFQSFPMELENQGETLLRPEGIYLITGGLGGLGLTIAQHLAQHWQARLVLMSRSFFPQESDWQNWLETHPSDDSISLKILALQALKEAGAKVLVVTADVCDRTALQQEITKAIQQFGPINGVIHAAGIPGGGVIDLRTQAETIAVFQPKLQGTLTLDQTLQDLNDRPLDFMVLCSSVTAITGAVGQIDYCAANAFLDAYAQARNVNSPTRYLAINWESLQQVGMAAKAMETLSERLAGDPSNHWLLNQMRSELALGLFPTDCGQVLEQLLGQPEPQVIVSTRELTSRLTTQRRMGDRPEHHQPAATPSIKFPVVNVSDDPVENKIIGILQALLGRDTIGIHDNFFEMGGDSLIGMQFLAHLRQTFAIDLSITTVFEATTIAQLATVVKAKQPSAMASSSTADLDQLEDILNQVDTLSEEELNALSQP</sequence>
<dbReference type="Gene3D" id="3.30.70.250">
    <property type="entry name" value="Malonyl-CoA ACP transacylase, ACP-binding"/>
    <property type="match status" value="1"/>
</dbReference>
<dbReference type="InterPro" id="IPR057326">
    <property type="entry name" value="KR_dom"/>
</dbReference>
<dbReference type="SMART" id="SM00825">
    <property type="entry name" value="PKS_KS"/>
    <property type="match status" value="1"/>
</dbReference>
<dbReference type="GO" id="GO:0005886">
    <property type="term" value="C:plasma membrane"/>
    <property type="evidence" value="ECO:0007669"/>
    <property type="project" value="TreeGrafter"/>
</dbReference>
<dbReference type="GO" id="GO:0071770">
    <property type="term" value="P:DIM/DIP cell wall layer assembly"/>
    <property type="evidence" value="ECO:0007669"/>
    <property type="project" value="TreeGrafter"/>
</dbReference>
<dbReference type="SUPFAM" id="SSF52151">
    <property type="entry name" value="FabD/lysophospholipase-like"/>
    <property type="match status" value="1"/>
</dbReference>
<keyword evidence="4" id="KW-0276">Fatty acid metabolism</keyword>
<dbReference type="Gene3D" id="3.30.70.3290">
    <property type="match status" value="1"/>
</dbReference>
<evidence type="ECO:0000256" key="1">
    <source>
        <dbReference type="ARBA" id="ARBA00022450"/>
    </source>
</evidence>
<dbReference type="PROSITE" id="PS50075">
    <property type="entry name" value="CARRIER"/>
    <property type="match status" value="1"/>
</dbReference>
<dbReference type="Gene3D" id="3.40.47.10">
    <property type="match status" value="1"/>
</dbReference>
<dbReference type="SUPFAM" id="SSF51735">
    <property type="entry name" value="NAD(P)-binding Rossmann-fold domains"/>
    <property type="match status" value="2"/>
</dbReference>
<evidence type="ECO:0000259" key="8">
    <source>
        <dbReference type="PROSITE" id="PS52004"/>
    </source>
</evidence>
<evidence type="ECO:0000313" key="10">
    <source>
        <dbReference type="Proteomes" id="UP000481033"/>
    </source>
</evidence>
<evidence type="ECO:0000256" key="4">
    <source>
        <dbReference type="ARBA" id="ARBA00022832"/>
    </source>
</evidence>
<dbReference type="InterPro" id="IPR014043">
    <property type="entry name" value="Acyl_transferase_dom"/>
</dbReference>
<dbReference type="CDD" id="cd08953">
    <property type="entry name" value="KR_2_SDR_x"/>
    <property type="match status" value="1"/>
</dbReference>
<dbReference type="SUPFAM" id="SSF53901">
    <property type="entry name" value="Thiolase-like"/>
    <property type="match status" value="1"/>
</dbReference>
<keyword evidence="5" id="KW-0443">Lipid metabolism</keyword>
<dbReference type="InterPro" id="IPR013968">
    <property type="entry name" value="PKS_KR"/>
</dbReference>
<dbReference type="Pfam" id="PF21394">
    <property type="entry name" value="Beta-ketacyl_N"/>
    <property type="match status" value="1"/>
</dbReference>
<comment type="caution">
    <text evidence="9">The sequence shown here is derived from an EMBL/GenBank/DDBJ whole genome shotgun (WGS) entry which is preliminary data.</text>
</comment>
<dbReference type="Gene3D" id="1.10.1200.10">
    <property type="entry name" value="ACP-like"/>
    <property type="match status" value="1"/>
</dbReference>
<dbReference type="GO" id="GO:0006633">
    <property type="term" value="P:fatty acid biosynthetic process"/>
    <property type="evidence" value="ECO:0007669"/>
    <property type="project" value="TreeGrafter"/>
</dbReference>
<keyword evidence="1" id="KW-0596">Phosphopantetheine</keyword>
<dbReference type="Pfam" id="PF22621">
    <property type="entry name" value="CurL-like_PKS_C"/>
    <property type="match status" value="1"/>
</dbReference>
<evidence type="ECO:0000256" key="2">
    <source>
        <dbReference type="ARBA" id="ARBA00022553"/>
    </source>
</evidence>
<proteinExistence type="predicted"/>
<dbReference type="InterPro" id="IPR016036">
    <property type="entry name" value="Malonyl_transacylase_ACP-bd"/>
</dbReference>
<keyword evidence="3" id="KW-0808">Transferase</keyword>
<organism evidence="9 10">
    <name type="scientific">Adonisia turfae CCMR0081</name>
    <dbReference type="NCBI Taxonomy" id="2292702"/>
    <lineage>
        <taxon>Bacteria</taxon>
        <taxon>Bacillati</taxon>
        <taxon>Cyanobacteriota</taxon>
        <taxon>Adonisia</taxon>
        <taxon>Adonisia turfae</taxon>
    </lineage>
</organism>
<dbReference type="FunFam" id="3.40.47.10:FF:000042">
    <property type="entry name" value="Polyketide synthase Pks13"/>
    <property type="match status" value="1"/>
</dbReference>
<dbReference type="GO" id="GO:0031177">
    <property type="term" value="F:phosphopantetheine binding"/>
    <property type="evidence" value="ECO:0007669"/>
    <property type="project" value="InterPro"/>
</dbReference>
<dbReference type="GO" id="GO:0004312">
    <property type="term" value="F:fatty acid synthase activity"/>
    <property type="evidence" value="ECO:0007669"/>
    <property type="project" value="TreeGrafter"/>
</dbReference>
<dbReference type="SMART" id="SM00822">
    <property type="entry name" value="PKS_KR"/>
    <property type="match status" value="1"/>
</dbReference>
<evidence type="ECO:0000256" key="3">
    <source>
        <dbReference type="ARBA" id="ARBA00022679"/>
    </source>
</evidence>
<dbReference type="InterPro" id="IPR016035">
    <property type="entry name" value="Acyl_Trfase/lysoPLipase"/>
</dbReference>
<dbReference type="InterPro" id="IPR014031">
    <property type="entry name" value="Ketoacyl_synth_C"/>
</dbReference>
<protein>
    <submittedName>
        <fullName evidence="9">SDR family NAD(P)-dependent oxidoreductase</fullName>
    </submittedName>
</protein>
<dbReference type="Pfam" id="PF02801">
    <property type="entry name" value="Ketoacyl-synt_C"/>
    <property type="match status" value="1"/>
</dbReference>
<keyword evidence="10" id="KW-1185">Reference proteome</keyword>
<gene>
    <name evidence="9" type="ORF">DXZ20_25180</name>
</gene>
<dbReference type="PANTHER" id="PTHR43775:SF51">
    <property type="entry name" value="INACTIVE PHENOLPHTHIOCEROL SYNTHESIS POLYKETIDE SYNTHASE TYPE I PKS1-RELATED"/>
    <property type="match status" value="1"/>
</dbReference>
<dbReference type="InterPro" id="IPR014030">
    <property type="entry name" value="Ketoacyl_synth_N"/>
</dbReference>
<dbReference type="Pfam" id="PF00109">
    <property type="entry name" value="ketoacyl-synt"/>
    <property type="match status" value="1"/>
</dbReference>
<dbReference type="InterPro" id="IPR016039">
    <property type="entry name" value="Thiolase-like"/>
</dbReference>
<dbReference type="PROSITE" id="PS52004">
    <property type="entry name" value="KS3_2"/>
    <property type="match status" value="1"/>
</dbReference>
<keyword evidence="2" id="KW-0597">Phosphoprotein</keyword>
<dbReference type="SMART" id="SM00827">
    <property type="entry name" value="PKS_AT"/>
    <property type="match status" value="1"/>
</dbReference>
<dbReference type="SUPFAM" id="SSF47336">
    <property type="entry name" value="ACP-like"/>
    <property type="match status" value="1"/>
</dbReference>
<dbReference type="InterPro" id="IPR050091">
    <property type="entry name" value="PKS_NRPS_Biosynth_Enz"/>
</dbReference>
<dbReference type="Pfam" id="PF00550">
    <property type="entry name" value="PP-binding"/>
    <property type="match status" value="1"/>
</dbReference>
<dbReference type="CDD" id="cd00833">
    <property type="entry name" value="PKS"/>
    <property type="match status" value="1"/>
</dbReference>
<dbReference type="EMBL" id="QXHD01000004">
    <property type="protein sequence ID" value="NEZ58875.1"/>
    <property type="molecule type" value="Genomic_DNA"/>
</dbReference>
<evidence type="ECO:0000256" key="6">
    <source>
        <dbReference type="ARBA" id="ARBA00023268"/>
    </source>
</evidence>
<feature type="domain" description="Carrier" evidence="7">
    <location>
        <begin position="1495"/>
        <end position="1570"/>
    </location>
</feature>
<dbReference type="Gene3D" id="3.40.50.720">
    <property type="entry name" value="NAD(P)-binding Rossmann-like Domain"/>
    <property type="match status" value="1"/>
</dbReference>
<accession>A0A6M0RRJ3</accession>
<evidence type="ECO:0000313" key="9">
    <source>
        <dbReference type="EMBL" id="NEZ58875.1"/>
    </source>
</evidence>
<dbReference type="SMART" id="SM00823">
    <property type="entry name" value="PKS_PP"/>
    <property type="match status" value="1"/>
</dbReference>
<reference evidence="9 10" key="1">
    <citation type="journal article" date="2020" name="Microb. Ecol.">
        <title>Ecogenomics of the Marine Benthic Filamentous Cyanobacterium Adonisia.</title>
        <authorList>
            <person name="Walter J.M."/>
            <person name="Coutinho F.H."/>
            <person name="Leomil L."/>
            <person name="Hargreaves P.I."/>
            <person name="Campeao M.E."/>
            <person name="Vieira V.V."/>
            <person name="Silva B.S."/>
            <person name="Fistarol G.O."/>
            <person name="Salomon P.S."/>
            <person name="Sawabe T."/>
            <person name="Mino S."/>
            <person name="Hosokawa M."/>
            <person name="Miyashita H."/>
            <person name="Maruyama F."/>
            <person name="van Verk M.C."/>
            <person name="Dutilh B.E."/>
            <person name="Thompson C.C."/>
            <person name="Thompson F.L."/>
        </authorList>
    </citation>
    <scope>NUCLEOTIDE SEQUENCE [LARGE SCALE GENOMIC DNA]</scope>
    <source>
        <strain evidence="9 10">CCMR0081</strain>
    </source>
</reference>
<dbReference type="PANTHER" id="PTHR43775">
    <property type="entry name" value="FATTY ACID SYNTHASE"/>
    <property type="match status" value="1"/>
</dbReference>
<keyword evidence="6" id="KW-0511">Multifunctional enzyme</keyword>
<dbReference type="Gene3D" id="3.40.366.10">
    <property type="entry name" value="Malonyl-Coenzyme A Acyl Carrier Protein, domain 2"/>
    <property type="match status" value="1"/>
</dbReference>
<dbReference type="Pfam" id="PF08659">
    <property type="entry name" value="KR"/>
    <property type="match status" value="1"/>
</dbReference>
<dbReference type="InterPro" id="IPR009081">
    <property type="entry name" value="PP-bd_ACP"/>
</dbReference>
<evidence type="ECO:0000256" key="5">
    <source>
        <dbReference type="ARBA" id="ARBA00023098"/>
    </source>
</evidence>
<dbReference type="InterPro" id="IPR049490">
    <property type="entry name" value="C883_1060-like_KR_N"/>
</dbReference>
<dbReference type="InterPro" id="IPR020806">
    <property type="entry name" value="PKS_PP-bd"/>
</dbReference>
<feature type="domain" description="Ketosynthase family 3 (KS3)" evidence="8">
    <location>
        <begin position="17"/>
        <end position="448"/>
    </location>
</feature>
<dbReference type="InterPro" id="IPR036736">
    <property type="entry name" value="ACP-like_sf"/>
</dbReference>
<dbReference type="Pfam" id="PF00698">
    <property type="entry name" value="Acyl_transf_1"/>
    <property type="match status" value="1"/>
</dbReference>
<name>A0A6M0RRJ3_9CYAN</name>
<evidence type="ECO:0000259" key="7">
    <source>
        <dbReference type="PROSITE" id="PS50075"/>
    </source>
</evidence>
<dbReference type="Proteomes" id="UP000481033">
    <property type="component" value="Unassembled WGS sequence"/>
</dbReference>
<dbReference type="RefSeq" id="WP_163701792.1">
    <property type="nucleotide sequence ID" value="NZ_QXHD01000004.1"/>
</dbReference>
<dbReference type="GO" id="GO:0005737">
    <property type="term" value="C:cytoplasm"/>
    <property type="evidence" value="ECO:0007669"/>
    <property type="project" value="TreeGrafter"/>
</dbReference>